<feature type="transmembrane region" description="Helical" evidence="2">
    <location>
        <begin position="9"/>
        <end position="30"/>
    </location>
</feature>
<dbReference type="PANTHER" id="PTHR33371:SF4">
    <property type="entry name" value="INTERMEMBRANE PHOSPHOLIPID TRANSPORT SYSTEM BINDING PROTEIN MLAD"/>
    <property type="match status" value="1"/>
</dbReference>
<reference evidence="4 5" key="1">
    <citation type="submission" date="2019-08" db="EMBL/GenBank/DDBJ databases">
        <title>Antarcticibacterium arcticum sp. nov., a bacterium isolated from marine sediment of the Canadian Beaufort Sea.</title>
        <authorList>
            <person name="Lee Y.M."/>
            <person name="Baek K."/>
            <person name="Lee D.-H."/>
            <person name="Shin S.C."/>
            <person name="Jin Y.K."/>
            <person name="Park Y."/>
        </authorList>
    </citation>
    <scope>NUCLEOTIDE SEQUENCE [LARGE SCALE GENOMIC DNA]</scope>
    <source>
        <strain evidence="4 5">PAMC 28998</strain>
    </source>
</reference>
<evidence type="ECO:0000313" key="4">
    <source>
        <dbReference type="EMBL" id="QED36585.1"/>
    </source>
</evidence>
<dbReference type="Pfam" id="PF02470">
    <property type="entry name" value="MlaD"/>
    <property type="match status" value="1"/>
</dbReference>
<evidence type="ECO:0000313" key="5">
    <source>
        <dbReference type="Proteomes" id="UP000321954"/>
    </source>
</evidence>
<protein>
    <submittedName>
        <fullName evidence="4">MCE family protein</fullName>
    </submittedName>
</protein>
<sequence length="333" mass="36226">MAKNSSRNVLLGIFVITGMIIFVAGVYFIGARQNLFGNTTRIHSVFKNVNGLQLGNNVRYSGVNVGTVKGITILNDTAILVDMVIDDKAIALIRKNSQATTGSDGLVGSMIINIIPGNDGSTQFVKAGDTIPSISKIATADMLTTLNITNENAALLTADLLKITTAINKGEGVLGGLIKDDAMYTDFKQSIANLNQTSRAALTSVNRLNKILAEVNYKESAAHVLLSDTVAAGKISSLLNQLEESSREIHSITENLNEFSVTLKEGEGALNFVMKDTTFANNLDNTLQNVEEASVKFNENMEALKHNFFFRGYFRKLERQQLKQEKENEKSGL</sequence>
<feature type="domain" description="Mce/MlaD" evidence="3">
    <location>
        <begin position="39"/>
        <end position="117"/>
    </location>
</feature>
<keyword evidence="2" id="KW-0472">Membrane</keyword>
<keyword evidence="5" id="KW-1185">Reference proteome</keyword>
<evidence type="ECO:0000256" key="2">
    <source>
        <dbReference type="SAM" id="Phobius"/>
    </source>
</evidence>
<dbReference type="Proteomes" id="UP000321954">
    <property type="component" value="Chromosome"/>
</dbReference>
<dbReference type="EMBL" id="CP042476">
    <property type="protein sequence ID" value="QED36585.1"/>
    <property type="molecule type" value="Genomic_DNA"/>
</dbReference>
<gene>
    <name evidence="4" type="ORF">FK178_02140</name>
</gene>
<keyword evidence="2" id="KW-1133">Transmembrane helix</keyword>
<evidence type="ECO:0000256" key="1">
    <source>
        <dbReference type="SAM" id="Coils"/>
    </source>
</evidence>
<accession>A0A5B8YF98</accession>
<keyword evidence="2" id="KW-0812">Transmembrane</keyword>
<dbReference type="RefSeq" id="WP_146830541.1">
    <property type="nucleotide sequence ID" value="NZ_CP042476.1"/>
</dbReference>
<dbReference type="AlphaFoldDB" id="A0A5B8YF98"/>
<feature type="coiled-coil region" evidence="1">
    <location>
        <begin position="280"/>
        <end position="307"/>
    </location>
</feature>
<evidence type="ECO:0000259" key="3">
    <source>
        <dbReference type="Pfam" id="PF02470"/>
    </source>
</evidence>
<proteinExistence type="predicted"/>
<dbReference type="OrthoDB" id="9771725at2"/>
<dbReference type="InterPro" id="IPR003399">
    <property type="entry name" value="Mce/MlaD"/>
</dbReference>
<keyword evidence="1" id="KW-0175">Coiled coil</keyword>
<name>A0A5B8YF98_9FLAO</name>
<dbReference type="InterPro" id="IPR052336">
    <property type="entry name" value="MlaD_Phospholipid_Transporter"/>
</dbReference>
<organism evidence="4 5">
    <name type="scientific">Antarcticibacterium arcticum</name>
    <dbReference type="NCBI Taxonomy" id="2585771"/>
    <lineage>
        <taxon>Bacteria</taxon>
        <taxon>Pseudomonadati</taxon>
        <taxon>Bacteroidota</taxon>
        <taxon>Flavobacteriia</taxon>
        <taxon>Flavobacteriales</taxon>
        <taxon>Flavobacteriaceae</taxon>
        <taxon>Antarcticibacterium</taxon>
    </lineage>
</organism>
<dbReference type="PANTHER" id="PTHR33371">
    <property type="entry name" value="INTERMEMBRANE PHOSPHOLIPID TRANSPORT SYSTEM BINDING PROTEIN MLAD-RELATED"/>
    <property type="match status" value="1"/>
</dbReference>
<dbReference type="KEGG" id="anp:FK178_02140"/>